<keyword evidence="3" id="KW-1185">Reference proteome</keyword>
<dbReference type="Proteomes" id="UP000646827">
    <property type="component" value="Unassembled WGS sequence"/>
</dbReference>
<reference evidence="2 3" key="1">
    <citation type="submission" date="2020-12" db="EMBL/GenBank/DDBJ databases">
        <title>Metabolic potential, ecology and presence of endohyphal bacteria is reflected in genomic diversity of Mucoromycotina.</title>
        <authorList>
            <person name="Muszewska A."/>
            <person name="Okrasinska A."/>
            <person name="Steczkiewicz K."/>
            <person name="Drgas O."/>
            <person name="Orlowska M."/>
            <person name="Perlinska-Lenart U."/>
            <person name="Aleksandrzak-Piekarczyk T."/>
            <person name="Szatraj K."/>
            <person name="Zielenkiewicz U."/>
            <person name="Pilsyk S."/>
            <person name="Malc E."/>
            <person name="Mieczkowski P."/>
            <person name="Kruszewska J.S."/>
            <person name="Biernat P."/>
            <person name="Pawlowska J."/>
        </authorList>
    </citation>
    <scope>NUCLEOTIDE SEQUENCE [LARGE SCALE GENOMIC DNA]</scope>
    <source>
        <strain evidence="2 3">CBS 142.35</strain>
    </source>
</reference>
<dbReference type="InterPro" id="IPR036514">
    <property type="entry name" value="SGNH_hydro_sf"/>
</dbReference>
<proteinExistence type="predicted"/>
<dbReference type="SUPFAM" id="SSF52266">
    <property type="entry name" value="SGNH hydrolase"/>
    <property type="match status" value="1"/>
</dbReference>
<gene>
    <name evidence="2" type="ORF">INT45_001001</name>
</gene>
<dbReference type="Pfam" id="PF00657">
    <property type="entry name" value="Lipase_GDSL"/>
    <property type="match status" value="1"/>
</dbReference>
<dbReference type="GO" id="GO:0016788">
    <property type="term" value="F:hydrolase activity, acting on ester bonds"/>
    <property type="evidence" value="ECO:0007669"/>
    <property type="project" value="InterPro"/>
</dbReference>
<organism evidence="2 3">
    <name type="scientific">Circinella minor</name>
    <dbReference type="NCBI Taxonomy" id="1195481"/>
    <lineage>
        <taxon>Eukaryota</taxon>
        <taxon>Fungi</taxon>
        <taxon>Fungi incertae sedis</taxon>
        <taxon>Mucoromycota</taxon>
        <taxon>Mucoromycotina</taxon>
        <taxon>Mucoromycetes</taxon>
        <taxon>Mucorales</taxon>
        <taxon>Lichtheimiaceae</taxon>
        <taxon>Circinella</taxon>
    </lineage>
</organism>
<dbReference type="PANTHER" id="PTHR45648:SF22">
    <property type="entry name" value="GDSL LIPASE_ACYLHYDROLASE FAMILY PROTEIN (AFU_ORTHOLOGUE AFUA_4G14700)"/>
    <property type="match status" value="1"/>
</dbReference>
<evidence type="ECO:0000313" key="2">
    <source>
        <dbReference type="EMBL" id="KAG2226654.1"/>
    </source>
</evidence>
<dbReference type="EMBL" id="JAEPRB010000014">
    <property type="protein sequence ID" value="KAG2226654.1"/>
    <property type="molecule type" value="Genomic_DNA"/>
</dbReference>
<dbReference type="PANTHER" id="PTHR45648">
    <property type="entry name" value="GDSL LIPASE/ACYLHYDROLASE FAMILY PROTEIN (AFU_ORTHOLOGUE AFUA_4G14700)"/>
    <property type="match status" value="1"/>
</dbReference>
<dbReference type="AlphaFoldDB" id="A0A8H7SC42"/>
<sequence length="232" mass="26678">MILKHKRNTNGPTWIEYLATYLGADLYDQAYSGATANNVSKRSILPRSVPDISEQILEFNSNDSKLNSAETLYIIWTGVNDVHDIYVKTNDITEQNILLNSIVDSVTKEVNSFHPTDHLLIMGLAPIERLPLFSSLSDPTALIKLIRTYNEKLKALAASRYPSTKFINANFMFEKYIAFHNSYKYVDTTQACTLDLEQCIKSNYSYLWWDEWHPTTKTHQLIATDVFFNLHK</sequence>
<evidence type="ECO:0000313" key="3">
    <source>
        <dbReference type="Proteomes" id="UP000646827"/>
    </source>
</evidence>
<keyword evidence="1" id="KW-0378">Hydrolase</keyword>
<dbReference type="Gene3D" id="3.40.50.1110">
    <property type="entry name" value="SGNH hydrolase"/>
    <property type="match status" value="1"/>
</dbReference>
<dbReference type="InterPro" id="IPR051058">
    <property type="entry name" value="GDSL_Est/Lipase"/>
</dbReference>
<dbReference type="CDD" id="cd01846">
    <property type="entry name" value="fatty_acyltransferase_like"/>
    <property type="match status" value="1"/>
</dbReference>
<dbReference type="OrthoDB" id="1600564at2759"/>
<evidence type="ECO:0000256" key="1">
    <source>
        <dbReference type="ARBA" id="ARBA00022801"/>
    </source>
</evidence>
<dbReference type="InterPro" id="IPR001087">
    <property type="entry name" value="GDSL"/>
</dbReference>
<name>A0A8H7SC42_9FUNG</name>
<protein>
    <submittedName>
        <fullName evidence="2">Uncharacterized protein</fullName>
    </submittedName>
</protein>
<comment type="caution">
    <text evidence="2">The sequence shown here is derived from an EMBL/GenBank/DDBJ whole genome shotgun (WGS) entry which is preliminary data.</text>
</comment>
<accession>A0A8H7SC42</accession>